<keyword evidence="2" id="KW-0732">Signal</keyword>
<feature type="domain" description="GON" evidence="3">
    <location>
        <begin position="36"/>
        <end position="91"/>
    </location>
</feature>
<evidence type="ECO:0000313" key="5">
    <source>
        <dbReference type="Proteomes" id="UP001597417"/>
    </source>
</evidence>
<accession>A0ABW5FUA8</accession>
<reference evidence="5" key="1">
    <citation type="journal article" date="2019" name="Int. J. Syst. Evol. Microbiol.">
        <title>The Global Catalogue of Microorganisms (GCM) 10K type strain sequencing project: providing services to taxonomists for standard genome sequencing and annotation.</title>
        <authorList>
            <consortium name="The Broad Institute Genomics Platform"/>
            <consortium name="The Broad Institute Genome Sequencing Center for Infectious Disease"/>
            <person name="Wu L."/>
            <person name="Ma J."/>
        </authorList>
    </citation>
    <scope>NUCLEOTIDE SEQUENCE [LARGE SCALE GENOMIC DNA]</scope>
    <source>
        <strain evidence="5">CGMCC 4.7645</strain>
    </source>
</reference>
<protein>
    <submittedName>
        <fullName evidence="4">GON domain-containing protein</fullName>
    </submittedName>
</protein>
<dbReference type="EMBL" id="JBHUKR010000007">
    <property type="protein sequence ID" value="MFD2418219.1"/>
    <property type="molecule type" value="Genomic_DNA"/>
</dbReference>
<evidence type="ECO:0000256" key="1">
    <source>
        <dbReference type="ARBA" id="ARBA00022723"/>
    </source>
</evidence>
<evidence type="ECO:0000259" key="3">
    <source>
        <dbReference type="Pfam" id="PF08685"/>
    </source>
</evidence>
<sequence>MGRSRIPGFALLAGLFSSLLALGVLPASADPVFLFSSCQDARNHLVQAPDGQYILLNNGREFTVYCYDMAGTPREYISLADTGANVNFSQYTAGGASPGTNVRTTFTKVRVDPSTLTVDLGDLTFSSSTGSLRHGGATVTSMAYSAAMSCVAPQNAAGVGNIDLQNTPFQVNDSFPLGGYLPAGGAKVSQNNQLVDLSGGGYCGWITPAPGAYNPFNPGPGLYLLNLACAQNANVPGSNQFCVKVA</sequence>
<organism evidence="4 5">
    <name type="scientific">Amycolatopsis pigmentata</name>
    <dbReference type="NCBI Taxonomy" id="450801"/>
    <lineage>
        <taxon>Bacteria</taxon>
        <taxon>Bacillati</taxon>
        <taxon>Actinomycetota</taxon>
        <taxon>Actinomycetes</taxon>
        <taxon>Pseudonocardiales</taxon>
        <taxon>Pseudonocardiaceae</taxon>
        <taxon>Amycolatopsis</taxon>
    </lineage>
</organism>
<comment type="caution">
    <text evidence="4">The sequence shown here is derived from an EMBL/GenBank/DDBJ whole genome shotgun (WGS) entry which is preliminary data.</text>
</comment>
<gene>
    <name evidence="4" type="ORF">ACFSXZ_17995</name>
</gene>
<evidence type="ECO:0000256" key="2">
    <source>
        <dbReference type="SAM" id="SignalP"/>
    </source>
</evidence>
<feature type="domain" description="GON" evidence="3">
    <location>
        <begin position="103"/>
        <end position="210"/>
    </location>
</feature>
<proteinExistence type="predicted"/>
<dbReference type="Proteomes" id="UP001597417">
    <property type="component" value="Unassembled WGS sequence"/>
</dbReference>
<dbReference type="Pfam" id="PF08685">
    <property type="entry name" value="GON"/>
    <property type="match status" value="2"/>
</dbReference>
<dbReference type="InterPro" id="IPR012314">
    <property type="entry name" value="Pept_M12B_GON-ADAMTSs"/>
</dbReference>
<keyword evidence="5" id="KW-1185">Reference proteome</keyword>
<name>A0ABW5FUA8_9PSEU</name>
<feature type="signal peptide" evidence="2">
    <location>
        <begin position="1"/>
        <end position="29"/>
    </location>
</feature>
<dbReference type="RefSeq" id="WP_378266171.1">
    <property type="nucleotide sequence ID" value="NZ_JBHUKR010000007.1"/>
</dbReference>
<keyword evidence="1" id="KW-0479">Metal-binding</keyword>
<evidence type="ECO:0000313" key="4">
    <source>
        <dbReference type="EMBL" id="MFD2418219.1"/>
    </source>
</evidence>
<feature type="chain" id="PRO_5045064843" evidence="2">
    <location>
        <begin position="30"/>
        <end position="246"/>
    </location>
</feature>